<protein>
    <submittedName>
        <fullName evidence="1">Uncharacterized protein</fullName>
    </submittedName>
</protein>
<reference evidence="1 2" key="1">
    <citation type="submission" date="2019-02" db="EMBL/GenBank/DDBJ databases">
        <title>Deep-cultivation of Planctomycetes and their phenomic and genomic characterization uncovers novel biology.</title>
        <authorList>
            <person name="Wiegand S."/>
            <person name="Jogler M."/>
            <person name="Boedeker C."/>
            <person name="Pinto D."/>
            <person name="Vollmers J."/>
            <person name="Rivas-Marin E."/>
            <person name="Kohn T."/>
            <person name="Peeters S.H."/>
            <person name="Heuer A."/>
            <person name="Rast P."/>
            <person name="Oberbeckmann S."/>
            <person name="Bunk B."/>
            <person name="Jeske O."/>
            <person name="Meyerdierks A."/>
            <person name="Storesund J.E."/>
            <person name="Kallscheuer N."/>
            <person name="Luecker S."/>
            <person name="Lage O.M."/>
            <person name="Pohl T."/>
            <person name="Merkel B.J."/>
            <person name="Hornburger P."/>
            <person name="Mueller R.-W."/>
            <person name="Bruemmer F."/>
            <person name="Labrenz M."/>
            <person name="Spormann A.M."/>
            <person name="Op den Camp H."/>
            <person name="Overmann J."/>
            <person name="Amann R."/>
            <person name="Jetten M.S.M."/>
            <person name="Mascher T."/>
            <person name="Medema M.H."/>
            <person name="Devos D.P."/>
            <person name="Kaster A.-K."/>
            <person name="Ovreas L."/>
            <person name="Rohde M."/>
            <person name="Galperin M.Y."/>
            <person name="Jogler C."/>
        </authorList>
    </citation>
    <scope>NUCLEOTIDE SEQUENCE [LARGE SCALE GENOMIC DNA]</scope>
    <source>
        <strain evidence="1 2">Mal52</strain>
    </source>
</reference>
<sequence length="66" mass="7210">MGPLNYNHEFPQNVSAGQPKFCPAGLSHRLVTSRMSDKSLEVAGHKCRKCRYPGSSAGFQSPQCSK</sequence>
<gene>
    <name evidence="1" type="ORF">Mal52_59570</name>
</gene>
<dbReference type="AlphaFoldDB" id="A0A517ZYA3"/>
<dbReference type="EMBL" id="CP036276">
    <property type="protein sequence ID" value="QDU47426.1"/>
    <property type="molecule type" value="Genomic_DNA"/>
</dbReference>
<evidence type="ECO:0000313" key="1">
    <source>
        <dbReference type="EMBL" id="QDU47426.1"/>
    </source>
</evidence>
<evidence type="ECO:0000313" key="2">
    <source>
        <dbReference type="Proteomes" id="UP000319383"/>
    </source>
</evidence>
<organism evidence="1 2">
    <name type="scientific">Symmachiella dynata</name>
    <dbReference type="NCBI Taxonomy" id="2527995"/>
    <lineage>
        <taxon>Bacteria</taxon>
        <taxon>Pseudomonadati</taxon>
        <taxon>Planctomycetota</taxon>
        <taxon>Planctomycetia</taxon>
        <taxon>Planctomycetales</taxon>
        <taxon>Planctomycetaceae</taxon>
        <taxon>Symmachiella</taxon>
    </lineage>
</organism>
<name>A0A517ZYA3_9PLAN</name>
<dbReference type="Proteomes" id="UP000319383">
    <property type="component" value="Chromosome"/>
</dbReference>
<accession>A0A517ZYA3</accession>
<proteinExistence type="predicted"/>
<dbReference type="KEGG" id="sdyn:Mal52_59570"/>
<keyword evidence="2" id="KW-1185">Reference proteome</keyword>